<evidence type="ECO:0000313" key="2">
    <source>
        <dbReference type="EMBL" id="RXH94182.1"/>
    </source>
</evidence>
<dbReference type="AlphaFoldDB" id="A0A498JKM8"/>
<name>A0A498JKM8_MALDO</name>
<sequence length="82" mass="9588">MNARLDSEVARVKEDDKNLSTDTDQWSSSQHMDQLANQLRSTDHSSHLFSLSRGQRVQAKEESTFILTWLVPFYPYSWPRES</sequence>
<feature type="compositionally biased region" description="Polar residues" evidence="1">
    <location>
        <begin position="20"/>
        <end position="29"/>
    </location>
</feature>
<evidence type="ECO:0000256" key="1">
    <source>
        <dbReference type="SAM" id="MobiDB-lite"/>
    </source>
</evidence>
<reference evidence="2 3" key="1">
    <citation type="submission" date="2018-10" db="EMBL/GenBank/DDBJ databases">
        <title>A high-quality apple genome assembly.</title>
        <authorList>
            <person name="Hu J."/>
        </authorList>
    </citation>
    <scope>NUCLEOTIDE SEQUENCE [LARGE SCALE GENOMIC DNA]</scope>
    <source>
        <strain evidence="3">cv. HFTH1</strain>
        <tissue evidence="2">Young leaf</tissue>
    </source>
</reference>
<dbReference type="EMBL" id="RDQH01000333">
    <property type="protein sequence ID" value="RXH94182.1"/>
    <property type="molecule type" value="Genomic_DNA"/>
</dbReference>
<comment type="caution">
    <text evidence="2">The sequence shown here is derived from an EMBL/GenBank/DDBJ whole genome shotgun (WGS) entry which is preliminary data.</text>
</comment>
<evidence type="ECO:0000313" key="3">
    <source>
        <dbReference type="Proteomes" id="UP000290289"/>
    </source>
</evidence>
<dbReference type="Proteomes" id="UP000290289">
    <property type="component" value="Chromosome 7"/>
</dbReference>
<proteinExistence type="predicted"/>
<protein>
    <submittedName>
        <fullName evidence="2">Uncharacterized protein</fullName>
    </submittedName>
</protein>
<feature type="compositionally biased region" description="Basic and acidic residues" evidence="1">
    <location>
        <begin position="1"/>
        <end position="19"/>
    </location>
</feature>
<accession>A0A498JKM8</accession>
<gene>
    <name evidence="2" type="ORF">DVH24_023866</name>
</gene>
<organism evidence="2 3">
    <name type="scientific">Malus domestica</name>
    <name type="common">Apple</name>
    <name type="synonym">Pyrus malus</name>
    <dbReference type="NCBI Taxonomy" id="3750"/>
    <lineage>
        <taxon>Eukaryota</taxon>
        <taxon>Viridiplantae</taxon>
        <taxon>Streptophyta</taxon>
        <taxon>Embryophyta</taxon>
        <taxon>Tracheophyta</taxon>
        <taxon>Spermatophyta</taxon>
        <taxon>Magnoliopsida</taxon>
        <taxon>eudicotyledons</taxon>
        <taxon>Gunneridae</taxon>
        <taxon>Pentapetalae</taxon>
        <taxon>rosids</taxon>
        <taxon>fabids</taxon>
        <taxon>Rosales</taxon>
        <taxon>Rosaceae</taxon>
        <taxon>Amygdaloideae</taxon>
        <taxon>Maleae</taxon>
        <taxon>Malus</taxon>
    </lineage>
</organism>
<feature type="region of interest" description="Disordered" evidence="1">
    <location>
        <begin position="1"/>
        <end position="29"/>
    </location>
</feature>
<keyword evidence="3" id="KW-1185">Reference proteome</keyword>